<keyword evidence="10 12" id="KW-0030">Aminoacyl-tRNA synthetase</keyword>
<keyword evidence="6 12" id="KW-0862">Zinc</keyword>
<dbReference type="InterPro" id="IPR002320">
    <property type="entry name" value="Thr-tRNA-ligase_IIa"/>
</dbReference>
<dbReference type="AlphaFoldDB" id="A0A1G2QTN5"/>
<evidence type="ECO:0000259" key="13">
    <source>
        <dbReference type="PROSITE" id="PS50862"/>
    </source>
</evidence>
<keyword evidence="2 12" id="KW-0820">tRNA-binding</keyword>
<dbReference type="PRINTS" id="PR01047">
    <property type="entry name" value="TRNASYNTHTHR"/>
</dbReference>
<comment type="cofactor">
    <cofactor evidence="12">
        <name>Zn(2+)</name>
        <dbReference type="ChEBI" id="CHEBI:29105"/>
    </cofactor>
    <text evidence="12">Binds 1 zinc ion per subunit.</text>
</comment>
<evidence type="ECO:0000313" key="14">
    <source>
        <dbReference type="EMBL" id="OHA63916.1"/>
    </source>
</evidence>
<feature type="binding site" evidence="12">
    <location>
        <position position="298"/>
    </location>
    <ligand>
        <name>Zn(2+)</name>
        <dbReference type="ChEBI" id="CHEBI:29105"/>
        <note>catalytic</note>
    </ligand>
</feature>
<evidence type="ECO:0000256" key="12">
    <source>
        <dbReference type="HAMAP-Rule" id="MF_00184"/>
    </source>
</evidence>
<dbReference type="Pfam" id="PF00587">
    <property type="entry name" value="tRNA-synt_2b"/>
    <property type="match status" value="1"/>
</dbReference>
<dbReference type="EC" id="6.1.1.3" evidence="12"/>
<dbReference type="InterPro" id="IPR045864">
    <property type="entry name" value="aa-tRNA-synth_II/BPL/LPL"/>
</dbReference>
<dbReference type="InterPro" id="IPR006195">
    <property type="entry name" value="aa-tRNA-synth_II"/>
</dbReference>
<comment type="similarity">
    <text evidence="1 12">Belongs to the class-II aminoacyl-tRNA synthetase family.</text>
</comment>
<dbReference type="GO" id="GO:0000049">
    <property type="term" value="F:tRNA binding"/>
    <property type="evidence" value="ECO:0007669"/>
    <property type="project" value="UniProtKB-KW"/>
</dbReference>
<feature type="binding site" evidence="12">
    <location>
        <position position="349"/>
    </location>
    <ligand>
        <name>Zn(2+)</name>
        <dbReference type="ChEBI" id="CHEBI:29105"/>
        <note>catalytic</note>
    </ligand>
</feature>
<evidence type="ECO:0000256" key="1">
    <source>
        <dbReference type="ARBA" id="ARBA00008226"/>
    </source>
</evidence>
<evidence type="ECO:0000256" key="11">
    <source>
        <dbReference type="ARBA" id="ARBA00049515"/>
    </source>
</evidence>
<organism evidence="14 15">
    <name type="scientific">Candidatus Wildermuthbacteria bacterium RIFCSPHIGHO2_01_FULL_48_27b</name>
    <dbReference type="NCBI Taxonomy" id="1802447"/>
    <lineage>
        <taxon>Bacteria</taxon>
        <taxon>Candidatus Wildermuthiibacteriota</taxon>
    </lineage>
</organism>
<dbReference type="Gene3D" id="3.30.930.10">
    <property type="entry name" value="Bira Bifunctional Protein, Domain 2"/>
    <property type="match status" value="1"/>
</dbReference>
<dbReference type="SMART" id="SM00863">
    <property type="entry name" value="tRNA_SAD"/>
    <property type="match status" value="1"/>
</dbReference>
<dbReference type="SUPFAM" id="SSF55186">
    <property type="entry name" value="ThrRS/AlaRS common domain"/>
    <property type="match status" value="1"/>
</dbReference>
<comment type="subunit">
    <text evidence="12">Homodimer.</text>
</comment>
<keyword evidence="12" id="KW-0963">Cytoplasm</keyword>
<feature type="domain" description="Aminoacyl-transfer RNA synthetases class-II family profile" evidence="13">
    <location>
        <begin position="230"/>
        <end position="501"/>
    </location>
</feature>
<dbReference type="SUPFAM" id="SSF52954">
    <property type="entry name" value="Class II aaRS ABD-related"/>
    <property type="match status" value="1"/>
</dbReference>
<comment type="catalytic activity">
    <reaction evidence="11 12">
        <text>tRNA(Thr) + L-threonine + ATP = L-threonyl-tRNA(Thr) + AMP + diphosphate + H(+)</text>
        <dbReference type="Rhea" id="RHEA:24624"/>
        <dbReference type="Rhea" id="RHEA-COMP:9670"/>
        <dbReference type="Rhea" id="RHEA-COMP:9704"/>
        <dbReference type="ChEBI" id="CHEBI:15378"/>
        <dbReference type="ChEBI" id="CHEBI:30616"/>
        <dbReference type="ChEBI" id="CHEBI:33019"/>
        <dbReference type="ChEBI" id="CHEBI:57926"/>
        <dbReference type="ChEBI" id="CHEBI:78442"/>
        <dbReference type="ChEBI" id="CHEBI:78534"/>
        <dbReference type="ChEBI" id="CHEBI:456215"/>
        <dbReference type="EC" id="6.1.1.3"/>
    </reaction>
</comment>
<keyword evidence="9 12" id="KW-0648">Protein biosynthesis</keyword>
<dbReference type="Gene3D" id="3.30.980.10">
    <property type="entry name" value="Threonyl-trna Synthetase, Chain A, domain 2"/>
    <property type="match status" value="1"/>
</dbReference>
<keyword evidence="3 12" id="KW-0436">Ligase</keyword>
<keyword evidence="7 12" id="KW-0067">ATP-binding</keyword>
<accession>A0A1G2QTN5</accession>
<dbReference type="PANTHER" id="PTHR11451">
    <property type="entry name" value="THREONINE-TRNA LIGASE"/>
    <property type="match status" value="1"/>
</dbReference>
<dbReference type="FunFam" id="3.30.930.10:FF:000002">
    <property type="entry name" value="Threonine--tRNA ligase"/>
    <property type="match status" value="1"/>
</dbReference>
<dbReference type="GO" id="GO:0046872">
    <property type="term" value="F:metal ion binding"/>
    <property type="evidence" value="ECO:0007669"/>
    <property type="project" value="UniProtKB-KW"/>
</dbReference>
<dbReference type="HAMAP" id="MF_00184">
    <property type="entry name" value="Thr_tRNA_synth"/>
    <property type="match status" value="1"/>
</dbReference>
<evidence type="ECO:0000256" key="5">
    <source>
        <dbReference type="ARBA" id="ARBA00022741"/>
    </source>
</evidence>
<dbReference type="Pfam" id="PF03129">
    <property type="entry name" value="HGTP_anticodon"/>
    <property type="match status" value="1"/>
</dbReference>
<comment type="caution">
    <text evidence="14">The sequence shown here is derived from an EMBL/GenBank/DDBJ whole genome shotgun (WGS) entry which is preliminary data.</text>
</comment>
<reference evidence="14 15" key="1">
    <citation type="journal article" date="2016" name="Nat. Commun.">
        <title>Thousands of microbial genomes shed light on interconnected biogeochemical processes in an aquifer system.</title>
        <authorList>
            <person name="Anantharaman K."/>
            <person name="Brown C.T."/>
            <person name="Hug L.A."/>
            <person name="Sharon I."/>
            <person name="Castelle C.J."/>
            <person name="Probst A.J."/>
            <person name="Thomas B.C."/>
            <person name="Singh A."/>
            <person name="Wilkins M.J."/>
            <person name="Karaoz U."/>
            <person name="Brodie E.L."/>
            <person name="Williams K.H."/>
            <person name="Hubbard S.S."/>
            <person name="Banfield J.F."/>
        </authorList>
    </citation>
    <scope>NUCLEOTIDE SEQUENCE [LARGE SCALE GENOMIC DNA]</scope>
</reference>
<dbReference type="Gene3D" id="3.30.54.20">
    <property type="match status" value="1"/>
</dbReference>
<dbReference type="InterPro" id="IPR018163">
    <property type="entry name" value="Thr/Ala-tRNA-synth_IIc_edit"/>
</dbReference>
<protein>
    <recommendedName>
        <fullName evidence="12">Threonine--tRNA ligase</fullName>
        <ecNumber evidence="12">6.1.1.3</ecNumber>
    </recommendedName>
    <alternativeName>
        <fullName evidence="12">Threonyl-tRNA synthetase</fullName>
        <shortName evidence="12">ThrRS</shortName>
    </alternativeName>
</protein>
<dbReference type="CDD" id="cd00771">
    <property type="entry name" value="ThrRS_core"/>
    <property type="match status" value="1"/>
</dbReference>
<evidence type="ECO:0000256" key="9">
    <source>
        <dbReference type="ARBA" id="ARBA00022917"/>
    </source>
</evidence>
<feature type="binding site" evidence="12">
    <location>
        <position position="478"/>
    </location>
    <ligand>
        <name>Zn(2+)</name>
        <dbReference type="ChEBI" id="CHEBI:29105"/>
        <note>catalytic</note>
    </ligand>
</feature>
<dbReference type="GO" id="GO:0005524">
    <property type="term" value="F:ATP binding"/>
    <property type="evidence" value="ECO:0007669"/>
    <property type="project" value="UniProtKB-UniRule"/>
</dbReference>
<evidence type="ECO:0000256" key="2">
    <source>
        <dbReference type="ARBA" id="ARBA00022555"/>
    </source>
</evidence>
<keyword evidence="5 12" id="KW-0547">Nucleotide-binding</keyword>
<evidence type="ECO:0000256" key="4">
    <source>
        <dbReference type="ARBA" id="ARBA00022723"/>
    </source>
</evidence>
<comment type="subcellular location">
    <subcellularLocation>
        <location evidence="12">Cytoplasm</location>
    </subcellularLocation>
</comment>
<name>A0A1G2QTN5_9BACT</name>
<dbReference type="NCBIfam" id="TIGR00418">
    <property type="entry name" value="thrS"/>
    <property type="match status" value="1"/>
</dbReference>
<evidence type="ECO:0000256" key="3">
    <source>
        <dbReference type="ARBA" id="ARBA00022598"/>
    </source>
</evidence>
<sequence>MADSPIENIRHSFAHVLAAAVKKLYPKVELGIGPVIENGFYYDFGKLKITEADLPKIEEEMRNIVKQNLAFKKELWPAPKASLHYKKLKQPYKLDLIQELARPTRLDSARQARTALRRPPASRILTKVGMVHMGDVFLDLCRGGHVKNTSELPLDAFKLTSVAGAYWRGDEKNPMLTRVYGAAFATKQELDDYLWRQEEAEKRDHRKLGRDLGLFVFSELIGPGLPVYTPKGTAVLQKIKDYSRELRKEIGYQEVYTPQINKAELFKISGHYDKYKESMFHVRSNYTEEEYFLKPMNCPQHTQLYASELRSYKDLPLRFADFANLYRDEKPGELNGLSRLRAFSQDDGHSFCTEDQIEDEFNRVLGAVEKAMKTYAMKYWIRLSLRDEKNKKKYLGDDVTWGKSQTTLRNLLKKKGVEYKEAQGEAAFYGPKMDLMAKDSLGREWQLSTIQFDLNMPGRFGLEYVDEQGKKKTPVMIHAAIVGSPERFLGVLIEHYAGAFPFWLAPEQIWILPVSDKFAGYAQEVQQKLLAANKDFRVRVNVENETLGKRIREGETMKIPYLLVVGEKEMSNNEISVRERGKGNLGVMKLEAFVQKTHIRV</sequence>
<dbReference type="InterPro" id="IPR036621">
    <property type="entry name" value="Anticodon-bd_dom_sf"/>
</dbReference>
<dbReference type="PROSITE" id="PS50862">
    <property type="entry name" value="AA_TRNA_LIGASE_II"/>
    <property type="match status" value="1"/>
</dbReference>
<dbReference type="Gene3D" id="3.40.50.800">
    <property type="entry name" value="Anticodon-binding domain"/>
    <property type="match status" value="1"/>
</dbReference>
<dbReference type="GO" id="GO:0004829">
    <property type="term" value="F:threonine-tRNA ligase activity"/>
    <property type="evidence" value="ECO:0007669"/>
    <property type="project" value="UniProtKB-UniRule"/>
</dbReference>
<dbReference type="FunFam" id="3.40.50.800:FF:000001">
    <property type="entry name" value="Threonine--tRNA ligase"/>
    <property type="match status" value="1"/>
</dbReference>
<dbReference type="InterPro" id="IPR012947">
    <property type="entry name" value="tRNA_SAD"/>
</dbReference>
<dbReference type="InterPro" id="IPR033728">
    <property type="entry name" value="ThrRS_core"/>
</dbReference>
<dbReference type="SUPFAM" id="SSF55681">
    <property type="entry name" value="Class II aaRS and biotin synthetases"/>
    <property type="match status" value="1"/>
</dbReference>
<dbReference type="InterPro" id="IPR002314">
    <property type="entry name" value="aa-tRNA-synt_IIb"/>
</dbReference>
<dbReference type="GO" id="GO:0005737">
    <property type="term" value="C:cytoplasm"/>
    <property type="evidence" value="ECO:0007669"/>
    <property type="project" value="UniProtKB-SubCell"/>
</dbReference>
<evidence type="ECO:0000256" key="8">
    <source>
        <dbReference type="ARBA" id="ARBA00022884"/>
    </source>
</evidence>
<dbReference type="Proteomes" id="UP000178170">
    <property type="component" value="Unassembled WGS sequence"/>
</dbReference>
<evidence type="ECO:0000256" key="7">
    <source>
        <dbReference type="ARBA" id="ARBA00022840"/>
    </source>
</evidence>
<evidence type="ECO:0000256" key="10">
    <source>
        <dbReference type="ARBA" id="ARBA00023146"/>
    </source>
</evidence>
<dbReference type="InterPro" id="IPR047246">
    <property type="entry name" value="ThrRS_anticodon"/>
</dbReference>
<gene>
    <name evidence="12" type="primary">thrS</name>
    <name evidence="14" type="ORF">A2843_01215</name>
</gene>
<comment type="caution">
    <text evidence="12">Lacks conserved residue(s) required for the propagation of feature annotation.</text>
</comment>
<keyword evidence="4 12" id="KW-0479">Metal-binding</keyword>
<evidence type="ECO:0000313" key="15">
    <source>
        <dbReference type="Proteomes" id="UP000178170"/>
    </source>
</evidence>
<dbReference type="CDD" id="cd00860">
    <property type="entry name" value="ThrRS_anticodon"/>
    <property type="match status" value="1"/>
</dbReference>
<dbReference type="Pfam" id="PF07973">
    <property type="entry name" value="tRNA_SAD"/>
    <property type="match status" value="1"/>
</dbReference>
<keyword evidence="8 12" id="KW-0694">RNA-binding</keyword>
<dbReference type="PANTHER" id="PTHR11451:SF44">
    <property type="entry name" value="THREONINE--TRNA LIGASE, CHLOROPLASTIC_MITOCHONDRIAL 2"/>
    <property type="match status" value="1"/>
</dbReference>
<dbReference type="GO" id="GO:0006435">
    <property type="term" value="P:threonyl-tRNA aminoacylation"/>
    <property type="evidence" value="ECO:0007669"/>
    <property type="project" value="UniProtKB-UniRule"/>
</dbReference>
<dbReference type="InterPro" id="IPR004154">
    <property type="entry name" value="Anticodon-bd"/>
</dbReference>
<dbReference type="EMBL" id="MHTS01000024">
    <property type="protein sequence ID" value="OHA63916.1"/>
    <property type="molecule type" value="Genomic_DNA"/>
</dbReference>
<evidence type="ECO:0000256" key="6">
    <source>
        <dbReference type="ARBA" id="ARBA00022833"/>
    </source>
</evidence>
<proteinExistence type="inferred from homology"/>